<feature type="compositionally biased region" description="Basic and acidic residues" evidence="1">
    <location>
        <begin position="158"/>
        <end position="167"/>
    </location>
</feature>
<evidence type="ECO:0000313" key="5">
    <source>
        <dbReference type="Proteomes" id="UP001152797"/>
    </source>
</evidence>
<reference evidence="4" key="2">
    <citation type="submission" date="2024-04" db="EMBL/GenBank/DDBJ databases">
        <authorList>
            <person name="Chen Y."/>
            <person name="Shah S."/>
            <person name="Dougan E. K."/>
            <person name="Thang M."/>
            <person name="Chan C."/>
        </authorList>
    </citation>
    <scope>NUCLEOTIDE SEQUENCE [LARGE SCALE GENOMIC DNA]</scope>
</reference>
<dbReference type="EMBL" id="CAMXCT010006035">
    <property type="protein sequence ID" value="CAI4013809.1"/>
    <property type="molecule type" value="Genomic_DNA"/>
</dbReference>
<feature type="compositionally biased region" description="Low complexity" evidence="1">
    <location>
        <begin position="1"/>
        <end position="19"/>
    </location>
</feature>
<gene>
    <name evidence="3" type="ORF">C1SCF055_LOCUS38752</name>
</gene>
<protein>
    <recommendedName>
        <fullName evidence="2">Reverse transcriptase domain-containing protein</fullName>
    </recommendedName>
</protein>
<evidence type="ECO:0000313" key="3">
    <source>
        <dbReference type="EMBL" id="CAI4013809.1"/>
    </source>
</evidence>
<evidence type="ECO:0000313" key="4">
    <source>
        <dbReference type="EMBL" id="CAL1167184.1"/>
    </source>
</evidence>
<dbReference type="EMBL" id="CAMXCT020006035">
    <property type="protein sequence ID" value="CAL1167184.1"/>
    <property type="molecule type" value="Genomic_DNA"/>
</dbReference>
<keyword evidence="5" id="KW-1185">Reference proteome</keyword>
<accession>A0A9P1DNX8</accession>
<sequence>MSVLSESSDSSPEPASIGQGQAGASGAGDRRDVEPSQETPVLEGAKNAMWPDRVKAALGEAQDFGKFREKRTFKFLHLFSGPDDRLAAALVEEGKKANLVVSVDSIDIKKDPSADLRKNEVMDRFEAQVSGGNYDGFHAGFPCGSFSRVRWVQRDDMPGPVRSREHPYGLPSNTPAQQDEADHGTLMATRSMVLMQKQTLSQRSRRVPQAATAENPPGDEDGPAGSAWMLQEVAEVLELTGSSIADFNTCSYMTGKERYFKPARWVGRLENLDTLARVCRCPAWVRHIPVTGKSVTVHAGVYPDRLCEEVAKLYIAAWKRTLELEFWRWKLTQKAEEISTLKEGWLRNEEKRISEKQASMGIRKMGHVDEVMPEIKKPTAMVDMDPEKETGPSSSTGMSKKQRREAENEFCVGGMRNPLGAVKRLWKVKNLGKKIRLAWEEFMAERPGALTLGERYGSTEAQFDQVIAMEWQVRLSTLLGVKQRDGITLRDKLMFKSPLNVDLWRAWFKETGDPDYHVAEWAEEGVPLGMNVPIPPSNGVYPTTGEITPEFMEEGPEIEMQSHLTNYKSFVEAPEDAEIEVQRYVEKGFAILMDWEEVQSYFDKGTVSRLALILKEKPDGSMKRRVVVDLLRSGGNSRTTTPERIVLPRIVDVTRMARDMAVKNEGDNEDRSAEFVMFDLQDAFCHFPVCREELSNCLAPGNRENQAILFRALLFGFKSAPLLMGRLSAAVGRLWQSLMSPTEGQMQIYVDDVLTLINGTDDEKANLIALGLYTMKAFGVQIALAKGERGQQVQWIGVKMLLQWPESPLDGSITYSAPKKMIEEIVDTLRSWQTKGMVSHRELRSTTGRLSWVAGILPRLRWAVSVLFAVLQDAEEDERMGAEDERAQKRQDNRPKYGLVAVKRFGATVKWLIAILSKADKFERPVTMGILTDASPLGLGAVLVHVDTLTKAVFLVEAFEAKFSLAEATLLGVEHGESSSQGILEALAVFRAVKLWRTRLQDRAVFVRSDSVVALAMTRKLASSTPALNHLGGELAIALEQFNILRLVPQHIPGVMNLEPDWLSRPHDRAEAMPDNLKKIRVKQLAPVTAEDFALPPPGDKIHPWEGLPPHNVSVFHNL</sequence>
<feature type="region of interest" description="Disordered" evidence="1">
    <location>
        <begin position="158"/>
        <end position="180"/>
    </location>
</feature>
<dbReference type="InterPro" id="IPR043502">
    <property type="entry name" value="DNA/RNA_pol_sf"/>
</dbReference>
<dbReference type="PANTHER" id="PTHR33050">
    <property type="entry name" value="REVERSE TRANSCRIPTASE DOMAIN-CONTAINING PROTEIN"/>
    <property type="match status" value="1"/>
</dbReference>
<organism evidence="3">
    <name type="scientific">Cladocopium goreaui</name>
    <dbReference type="NCBI Taxonomy" id="2562237"/>
    <lineage>
        <taxon>Eukaryota</taxon>
        <taxon>Sar</taxon>
        <taxon>Alveolata</taxon>
        <taxon>Dinophyceae</taxon>
        <taxon>Suessiales</taxon>
        <taxon>Symbiodiniaceae</taxon>
        <taxon>Cladocopium</taxon>
    </lineage>
</organism>
<feature type="region of interest" description="Disordered" evidence="1">
    <location>
        <begin position="198"/>
        <end position="225"/>
    </location>
</feature>
<evidence type="ECO:0000256" key="1">
    <source>
        <dbReference type="SAM" id="MobiDB-lite"/>
    </source>
</evidence>
<dbReference type="SUPFAM" id="SSF56672">
    <property type="entry name" value="DNA/RNA polymerases"/>
    <property type="match status" value="1"/>
</dbReference>
<name>A0A9P1DNX8_9DINO</name>
<feature type="domain" description="Reverse transcriptase" evidence="2">
    <location>
        <begin position="596"/>
        <end position="800"/>
    </location>
</feature>
<dbReference type="EMBL" id="CAMXCT030006035">
    <property type="protein sequence ID" value="CAL4801121.1"/>
    <property type="molecule type" value="Genomic_DNA"/>
</dbReference>
<dbReference type="InterPro" id="IPR000477">
    <property type="entry name" value="RT_dom"/>
</dbReference>
<feature type="region of interest" description="Disordered" evidence="1">
    <location>
        <begin position="1"/>
        <end position="47"/>
    </location>
</feature>
<proteinExistence type="predicted"/>
<dbReference type="PANTHER" id="PTHR33050:SF7">
    <property type="entry name" value="RIBONUCLEASE H"/>
    <property type="match status" value="1"/>
</dbReference>
<evidence type="ECO:0000259" key="2">
    <source>
        <dbReference type="PROSITE" id="PS50878"/>
    </source>
</evidence>
<comment type="caution">
    <text evidence="3">The sequence shown here is derived from an EMBL/GenBank/DDBJ whole genome shotgun (WGS) entry which is preliminary data.</text>
</comment>
<reference evidence="3" key="1">
    <citation type="submission" date="2022-10" db="EMBL/GenBank/DDBJ databases">
        <authorList>
            <person name="Chen Y."/>
            <person name="Dougan E. K."/>
            <person name="Chan C."/>
            <person name="Rhodes N."/>
            <person name="Thang M."/>
        </authorList>
    </citation>
    <scope>NUCLEOTIDE SEQUENCE</scope>
</reference>
<dbReference type="OrthoDB" id="414573at2759"/>
<dbReference type="AlphaFoldDB" id="A0A9P1DNX8"/>
<dbReference type="InterPro" id="IPR052055">
    <property type="entry name" value="Hepadnavirus_pol/RT"/>
</dbReference>
<dbReference type="PROSITE" id="PS50878">
    <property type="entry name" value="RT_POL"/>
    <property type="match status" value="1"/>
</dbReference>
<dbReference type="CDD" id="cd09275">
    <property type="entry name" value="RNase_HI_RT_DIRS1"/>
    <property type="match status" value="1"/>
</dbReference>
<feature type="region of interest" description="Disordered" evidence="1">
    <location>
        <begin position="383"/>
        <end position="405"/>
    </location>
</feature>
<dbReference type="Proteomes" id="UP001152797">
    <property type="component" value="Unassembled WGS sequence"/>
</dbReference>